<dbReference type="EMBL" id="JADFTZ010000005">
    <property type="protein sequence ID" value="MBE9577221.1"/>
    <property type="molecule type" value="Genomic_DNA"/>
</dbReference>
<dbReference type="RefSeq" id="WP_194096719.1">
    <property type="nucleotide sequence ID" value="NZ_JADFTZ010000005.1"/>
</dbReference>
<protein>
    <submittedName>
        <fullName evidence="1">Uncharacterized protein</fullName>
    </submittedName>
</protein>
<comment type="caution">
    <text evidence="1">The sequence shown here is derived from an EMBL/GenBank/DDBJ whole genome shotgun (WGS) entry which is preliminary data.</text>
</comment>
<reference evidence="1 2" key="1">
    <citation type="submission" date="2020-10" db="EMBL/GenBank/DDBJ databases">
        <title>The genome sequence of Flavobacterium aquaticum 1Y8A.</title>
        <authorList>
            <person name="Liu Y."/>
        </authorList>
    </citation>
    <scope>NUCLEOTIDE SEQUENCE [LARGE SCALE GENOMIC DNA]</scope>
    <source>
        <strain evidence="1 2">1Y8A</strain>
    </source>
</reference>
<gene>
    <name evidence="1" type="ORF">IM755_10910</name>
</gene>
<evidence type="ECO:0000313" key="2">
    <source>
        <dbReference type="Proteomes" id="UP000656274"/>
    </source>
</evidence>
<keyword evidence="2" id="KW-1185">Reference proteome</keyword>
<name>A0ABR9WU88_9FLAO</name>
<sequence>MNELKNRITVANSGLLQWLLPDFPTENPLLNGMFCYICNGLVLHLRHIFKPQNVSYNLRKTVTETKNINNTTSKEWLILITEFLSNRNSKSTKTISELLGSENKKYKRNERGSKFLIPKNTNLNYVAINPDLENTETDKPVTFLAFSGEKLNLKLNYLTELFPNVELVENTYDGGIQLFFNPVDNRFDFTAVACEIFTDYKTLDELTDVNINGISFMFKPNKLKTRAGYTMTE</sequence>
<accession>A0ABR9WU88</accession>
<dbReference type="Proteomes" id="UP000656274">
    <property type="component" value="Unassembled WGS sequence"/>
</dbReference>
<organism evidence="1 2">
    <name type="scientific">Flavobacterium proteolyticum</name>
    <dbReference type="NCBI Taxonomy" id="2911683"/>
    <lineage>
        <taxon>Bacteria</taxon>
        <taxon>Pseudomonadati</taxon>
        <taxon>Bacteroidota</taxon>
        <taxon>Flavobacteriia</taxon>
        <taxon>Flavobacteriales</taxon>
        <taxon>Flavobacteriaceae</taxon>
        <taxon>Flavobacterium</taxon>
    </lineage>
</organism>
<evidence type="ECO:0000313" key="1">
    <source>
        <dbReference type="EMBL" id="MBE9577221.1"/>
    </source>
</evidence>
<proteinExistence type="predicted"/>